<dbReference type="PROSITE" id="PS51123">
    <property type="entry name" value="OMPA_2"/>
    <property type="match status" value="1"/>
</dbReference>
<dbReference type="PRINTS" id="PR01023">
    <property type="entry name" value="NAFLGMOTY"/>
</dbReference>
<gene>
    <name evidence="4" type="primary">tssL</name>
    <name evidence="4" type="ORF">DIC66_14675</name>
</gene>
<dbReference type="Proteomes" id="UP000260665">
    <property type="component" value="Unassembled WGS sequence"/>
</dbReference>
<dbReference type="InterPro" id="IPR017732">
    <property type="entry name" value="T4/T6SS_DotU"/>
</dbReference>
<organism evidence="4 5">
    <name type="scientific">Rhodoferax lacus</name>
    <dbReference type="NCBI Taxonomy" id="2184758"/>
    <lineage>
        <taxon>Bacteria</taxon>
        <taxon>Pseudomonadati</taxon>
        <taxon>Pseudomonadota</taxon>
        <taxon>Betaproteobacteria</taxon>
        <taxon>Burkholderiales</taxon>
        <taxon>Comamonadaceae</taxon>
        <taxon>Rhodoferax</taxon>
    </lineage>
</organism>
<dbReference type="NCBIfam" id="TIGR03349">
    <property type="entry name" value="IV_VI_DotU"/>
    <property type="match status" value="1"/>
</dbReference>
<proteinExistence type="predicted"/>
<sequence length="451" mass="48386">MKNDIPFPNTGGASGGGEPGSGFPAIQGTDAALVFEPGPNHDTRLSDVLLAIEQNRNPFLEAASVLLRSLAELPRELHAEGLHGLHTLLTQELQTYTRLCEQANLRRDHMLAVRYALCTALDEAISQKPWAGGEAGNTGMWSTQALLNQFHGESQGGKTVFLLIGRLANAPEEHMPVLEVIHHLLSLGFMGDYRVQADGHRMIETIRHRLYTMVWSGREPVARELSPHWQGVGQGKFKLLRSVPVWVSASVLGLALFAQFSWYKYGLLSHTAAVEKNIQALASLQPPPQRKPVNLNLAALLQAEIAQGRLKVDENAERALVVFTGDGMFAGGLDKLSPGSLAILDKVAGAIQQVSGTVRVIGHTDNQPIATPEFPSNQALSEKRAQSVVRVLQAKGLDAARLQALGKGDSQPVGPNTTDAGRAANRRVEIEVSTLDTASAAQTGASAPAIP</sequence>
<dbReference type="SUPFAM" id="SSF103088">
    <property type="entry name" value="OmpA-like"/>
    <property type="match status" value="1"/>
</dbReference>
<accession>A0A3E1RA46</accession>
<comment type="caution">
    <text evidence="4">The sequence shown here is derived from an EMBL/GenBank/DDBJ whole genome shotgun (WGS) entry which is preliminary data.</text>
</comment>
<dbReference type="NCBIfam" id="NF038228">
    <property type="entry name" value="IcmH_DotU_IVB"/>
    <property type="match status" value="1"/>
</dbReference>
<dbReference type="InterPro" id="IPR038522">
    <property type="entry name" value="T4/T6SS_DotU_sf"/>
</dbReference>
<name>A0A3E1RA46_9BURK</name>
<keyword evidence="1" id="KW-0472">Membrane</keyword>
<keyword evidence="5" id="KW-1185">Reference proteome</keyword>
<dbReference type="Gene3D" id="3.30.1330.60">
    <property type="entry name" value="OmpA-like domain"/>
    <property type="match status" value="1"/>
</dbReference>
<feature type="region of interest" description="Disordered" evidence="2">
    <location>
        <begin position="405"/>
        <end position="426"/>
    </location>
</feature>
<dbReference type="PANTHER" id="PTHR30329">
    <property type="entry name" value="STATOR ELEMENT OF FLAGELLAR MOTOR COMPLEX"/>
    <property type="match status" value="1"/>
</dbReference>
<dbReference type="CDD" id="cd07185">
    <property type="entry name" value="OmpA_C-like"/>
    <property type="match status" value="1"/>
</dbReference>
<protein>
    <submittedName>
        <fullName evidence="4">Type VI secretion system protein TssL</fullName>
    </submittedName>
</protein>
<dbReference type="AlphaFoldDB" id="A0A3E1RA46"/>
<evidence type="ECO:0000259" key="3">
    <source>
        <dbReference type="PROSITE" id="PS51123"/>
    </source>
</evidence>
<feature type="domain" description="OmpA-like" evidence="3">
    <location>
        <begin position="316"/>
        <end position="436"/>
    </location>
</feature>
<dbReference type="RefSeq" id="WP_117178498.1">
    <property type="nucleotide sequence ID" value="NZ_QFZK01000009.1"/>
</dbReference>
<dbReference type="Pfam" id="PF00691">
    <property type="entry name" value="OmpA"/>
    <property type="match status" value="1"/>
</dbReference>
<dbReference type="EMBL" id="QFZK01000009">
    <property type="protein sequence ID" value="RFO96238.1"/>
    <property type="molecule type" value="Genomic_DNA"/>
</dbReference>
<dbReference type="InterPro" id="IPR036737">
    <property type="entry name" value="OmpA-like_sf"/>
</dbReference>
<dbReference type="Gene3D" id="1.25.40.590">
    <property type="entry name" value="Type IV / VI secretion system, DotU"/>
    <property type="match status" value="1"/>
</dbReference>
<dbReference type="PANTHER" id="PTHR30329:SF19">
    <property type="entry name" value="OUTER MEMBRANE PROTEIN, OMPA FAMILY"/>
    <property type="match status" value="1"/>
</dbReference>
<evidence type="ECO:0000313" key="4">
    <source>
        <dbReference type="EMBL" id="RFO96238.1"/>
    </source>
</evidence>
<dbReference type="InterPro" id="IPR006665">
    <property type="entry name" value="OmpA-like"/>
</dbReference>
<evidence type="ECO:0000313" key="5">
    <source>
        <dbReference type="Proteomes" id="UP000260665"/>
    </source>
</evidence>
<evidence type="ECO:0000256" key="2">
    <source>
        <dbReference type="SAM" id="MobiDB-lite"/>
    </source>
</evidence>
<dbReference type="Pfam" id="PF09850">
    <property type="entry name" value="DotU"/>
    <property type="match status" value="1"/>
</dbReference>
<dbReference type="NCBIfam" id="TIGR03350">
    <property type="entry name" value="type_VI_ompA"/>
    <property type="match status" value="1"/>
</dbReference>
<dbReference type="InterPro" id="IPR050330">
    <property type="entry name" value="Bact_OuterMem_StrucFunc"/>
</dbReference>
<reference evidence="4 5" key="1">
    <citation type="submission" date="2018-05" db="EMBL/GenBank/DDBJ databases">
        <title>Rhodoferax soyangensis sp.nov., isolated from an oligotrophic freshwater lake.</title>
        <authorList>
            <person name="Park M."/>
        </authorList>
    </citation>
    <scope>NUCLEOTIDE SEQUENCE [LARGE SCALE GENOMIC DNA]</scope>
    <source>
        <strain evidence="4 5">IMCC26218</strain>
    </source>
</reference>
<evidence type="ECO:0000256" key="1">
    <source>
        <dbReference type="PROSITE-ProRule" id="PRU00473"/>
    </source>
</evidence>
<dbReference type="OrthoDB" id="345640at2"/>
<dbReference type="InterPro" id="IPR017733">
    <property type="entry name" value="OmpA-like_dom_proteobacteria"/>
</dbReference>
<feature type="region of interest" description="Disordered" evidence="2">
    <location>
        <begin position="1"/>
        <end position="23"/>
    </location>
</feature>
<dbReference type="GO" id="GO:0016020">
    <property type="term" value="C:membrane"/>
    <property type="evidence" value="ECO:0007669"/>
    <property type="project" value="UniProtKB-UniRule"/>
</dbReference>